<evidence type="ECO:0000313" key="2">
    <source>
        <dbReference type="EMBL" id="SHF89884.1"/>
    </source>
</evidence>
<organism evidence="2 3">
    <name type="scientific">Caldanaerobius fijiensis DSM 17918</name>
    <dbReference type="NCBI Taxonomy" id="1121256"/>
    <lineage>
        <taxon>Bacteria</taxon>
        <taxon>Bacillati</taxon>
        <taxon>Bacillota</taxon>
        <taxon>Clostridia</taxon>
        <taxon>Thermoanaerobacterales</taxon>
        <taxon>Thermoanaerobacteraceae</taxon>
        <taxon>Caldanaerobius</taxon>
    </lineage>
</organism>
<dbReference type="InterPro" id="IPR050764">
    <property type="entry name" value="CbbQ/NirQ/NorQ/GpvN"/>
</dbReference>
<dbReference type="PANTHER" id="PTHR42759">
    <property type="entry name" value="MOXR FAMILY PROTEIN"/>
    <property type="match status" value="1"/>
</dbReference>
<evidence type="ECO:0000259" key="1">
    <source>
        <dbReference type="SMART" id="SM00382"/>
    </source>
</evidence>
<dbReference type="Gene3D" id="3.40.50.300">
    <property type="entry name" value="P-loop containing nucleotide triphosphate hydrolases"/>
    <property type="match status" value="1"/>
</dbReference>
<feature type="domain" description="AAA+ ATPase" evidence="1">
    <location>
        <begin position="35"/>
        <end position="210"/>
    </location>
</feature>
<dbReference type="STRING" id="1121256.SAMN02746089_02741"/>
<dbReference type="InterPro" id="IPR003593">
    <property type="entry name" value="AAA+_ATPase"/>
</dbReference>
<dbReference type="AlphaFoldDB" id="A0A1M5FEA0"/>
<accession>A0A1M5FEA0</accession>
<dbReference type="PANTHER" id="PTHR42759:SF1">
    <property type="entry name" value="MAGNESIUM-CHELATASE SUBUNIT CHLD"/>
    <property type="match status" value="1"/>
</dbReference>
<dbReference type="SMART" id="SM00382">
    <property type="entry name" value="AAA"/>
    <property type="match status" value="1"/>
</dbReference>
<dbReference type="InterPro" id="IPR011704">
    <property type="entry name" value="ATPase_dyneun-rel_AAA"/>
</dbReference>
<reference evidence="2 3" key="1">
    <citation type="submission" date="2016-11" db="EMBL/GenBank/DDBJ databases">
        <authorList>
            <person name="Jaros S."/>
            <person name="Januszkiewicz K."/>
            <person name="Wedrychowicz H."/>
        </authorList>
    </citation>
    <scope>NUCLEOTIDE SEQUENCE [LARGE SCALE GENOMIC DNA]</scope>
    <source>
        <strain evidence="2 3">DSM 17918</strain>
    </source>
</reference>
<sequence>MFDFKTREEVSEKLKEQGYISDKVIDYTIFNAVKLQAPLLIDGPAGVGKTEIAKVLAAIFDAELIRVQCYEGIDFSKVLYDFNYSKQLLYINLLKDNIGKLLQNKDFDTSVKLLNSETKFFGEDFLVERPILRAISPKDDKPKVLLIDEIDKSDMEFEALLLEVLSDFSVSIPEYGTVRAVNRPLVVLTSNNTRELSDALKRRCVYLYIDYPDVEKETKIIQTKVNIEYDFAKAIATAVQKIRSLPLKQKPSIAETINWAKVLLLTIDAVDFNSSNKEYIDTTLNVLLKNQNDIKKAQASQYIA</sequence>
<dbReference type="GO" id="GO:0005524">
    <property type="term" value="F:ATP binding"/>
    <property type="evidence" value="ECO:0007669"/>
    <property type="project" value="InterPro"/>
</dbReference>
<proteinExistence type="predicted"/>
<name>A0A1M5FEA0_9THEO</name>
<dbReference type="Proteomes" id="UP000184088">
    <property type="component" value="Unassembled WGS sequence"/>
</dbReference>
<dbReference type="InterPro" id="IPR027417">
    <property type="entry name" value="P-loop_NTPase"/>
</dbReference>
<dbReference type="OrthoDB" id="9783370at2"/>
<dbReference type="RefSeq" id="WP_073346572.1">
    <property type="nucleotide sequence ID" value="NZ_FQVH01000062.1"/>
</dbReference>
<protein>
    <submittedName>
        <fullName evidence="2">MoxR-like ATPase</fullName>
    </submittedName>
</protein>
<keyword evidence="3" id="KW-1185">Reference proteome</keyword>
<dbReference type="Pfam" id="PF07728">
    <property type="entry name" value="AAA_5"/>
    <property type="match status" value="1"/>
</dbReference>
<dbReference type="EMBL" id="FQVH01000062">
    <property type="protein sequence ID" value="SHF89884.1"/>
    <property type="molecule type" value="Genomic_DNA"/>
</dbReference>
<gene>
    <name evidence="2" type="ORF">SAMN02746089_02741</name>
</gene>
<dbReference type="GO" id="GO:0016887">
    <property type="term" value="F:ATP hydrolysis activity"/>
    <property type="evidence" value="ECO:0007669"/>
    <property type="project" value="InterPro"/>
</dbReference>
<evidence type="ECO:0000313" key="3">
    <source>
        <dbReference type="Proteomes" id="UP000184088"/>
    </source>
</evidence>
<dbReference type="SUPFAM" id="SSF52540">
    <property type="entry name" value="P-loop containing nucleoside triphosphate hydrolases"/>
    <property type="match status" value="1"/>
</dbReference>
<dbReference type="CDD" id="cd00009">
    <property type="entry name" value="AAA"/>
    <property type="match status" value="1"/>
</dbReference>